<keyword evidence="8" id="KW-1185">Reference proteome</keyword>
<evidence type="ECO:0000313" key="7">
    <source>
        <dbReference type="EMBL" id="MCM3712542.1"/>
    </source>
</evidence>
<sequence length="162" mass="17399">MTSGETVQLKLNGQQQTWHGSPTKPLVDYIRKEAGLTGTKIGCKTGECGACTVLLDGKPVVSCILPTAAVQGAHVETIEGIKQHDIFQRLTDSMIVHGGVQCGFCTPGIMMTVTAYVNAPAPFNGNVAQALKNNLCRCTGYRGIIQAVEKIEKEESDREQHV</sequence>
<dbReference type="InterPro" id="IPR002888">
    <property type="entry name" value="2Fe-2S-bd"/>
</dbReference>
<comment type="caution">
    <text evidence="7">The sequence shown here is derived from an EMBL/GenBank/DDBJ whole genome shotgun (WGS) entry which is preliminary data.</text>
</comment>
<keyword evidence="4" id="KW-0408">Iron</keyword>
<dbReference type="PANTHER" id="PTHR44379">
    <property type="entry name" value="OXIDOREDUCTASE WITH IRON-SULFUR SUBUNIT"/>
    <property type="match status" value="1"/>
</dbReference>
<dbReference type="InterPro" id="IPR012675">
    <property type="entry name" value="Beta-grasp_dom_sf"/>
</dbReference>
<dbReference type="PROSITE" id="PS00197">
    <property type="entry name" value="2FE2S_FER_1"/>
    <property type="match status" value="1"/>
</dbReference>
<dbReference type="InterPro" id="IPR036010">
    <property type="entry name" value="2Fe-2S_ferredoxin-like_sf"/>
</dbReference>
<evidence type="ECO:0000256" key="3">
    <source>
        <dbReference type="ARBA" id="ARBA00023002"/>
    </source>
</evidence>
<dbReference type="PROSITE" id="PS51085">
    <property type="entry name" value="2FE2S_FER_2"/>
    <property type="match status" value="1"/>
</dbReference>
<dbReference type="RefSeq" id="WP_251221421.1">
    <property type="nucleotide sequence ID" value="NZ_JAMBOL010000001.1"/>
</dbReference>
<dbReference type="InterPro" id="IPR051452">
    <property type="entry name" value="Diverse_Oxidoreductases"/>
</dbReference>
<dbReference type="Proteomes" id="UP001139179">
    <property type="component" value="Unassembled WGS sequence"/>
</dbReference>
<dbReference type="GO" id="GO:0051537">
    <property type="term" value="F:2 iron, 2 sulfur cluster binding"/>
    <property type="evidence" value="ECO:0007669"/>
    <property type="project" value="UniProtKB-KW"/>
</dbReference>
<reference evidence="7" key="1">
    <citation type="submission" date="2022-05" db="EMBL/GenBank/DDBJ databases">
        <title>Comparative Genomics of Spacecraft Associated Microbes.</title>
        <authorList>
            <person name="Tran M.T."/>
            <person name="Wright A."/>
            <person name="Seuylemezian A."/>
            <person name="Eisen J."/>
            <person name="Coil D."/>
        </authorList>
    </citation>
    <scope>NUCLEOTIDE SEQUENCE</scope>
    <source>
        <strain evidence="7">214.1.1</strain>
    </source>
</reference>
<dbReference type="GO" id="GO:0016491">
    <property type="term" value="F:oxidoreductase activity"/>
    <property type="evidence" value="ECO:0007669"/>
    <property type="project" value="UniProtKB-KW"/>
</dbReference>
<dbReference type="PANTHER" id="PTHR44379:SF5">
    <property type="entry name" value="OXIDOREDUCTASE WITH IRON-SULFUR SUBUNIT"/>
    <property type="match status" value="1"/>
</dbReference>
<dbReference type="EMBL" id="JAMBOL010000001">
    <property type="protein sequence ID" value="MCM3712542.1"/>
    <property type="molecule type" value="Genomic_DNA"/>
</dbReference>
<dbReference type="InterPro" id="IPR001041">
    <property type="entry name" value="2Fe-2S_ferredoxin-type"/>
</dbReference>
<evidence type="ECO:0000256" key="1">
    <source>
        <dbReference type="ARBA" id="ARBA00022714"/>
    </source>
</evidence>
<dbReference type="Pfam" id="PF01799">
    <property type="entry name" value="Fer2_2"/>
    <property type="match status" value="1"/>
</dbReference>
<dbReference type="AlphaFoldDB" id="A0A9X2DNK2"/>
<dbReference type="SUPFAM" id="SSF47741">
    <property type="entry name" value="CO dehydrogenase ISP C-domain like"/>
    <property type="match status" value="1"/>
</dbReference>
<name>A0A9X2DNK2_9BACI</name>
<accession>A0A9X2DNK2</accession>
<keyword evidence="2" id="KW-0479">Metal-binding</keyword>
<proteinExistence type="predicted"/>
<evidence type="ECO:0000259" key="6">
    <source>
        <dbReference type="PROSITE" id="PS51085"/>
    </source>
</evidence>
<dbReference type="Gene3D" id="1.10.150.120">
    <property type="entry name" value="[2Fe-2S]-binding domain"/>
    <property type="match status" value="1"/>
</dbReference>
<dbReference type="SUPFAM" id="SSF54292">
    <property type="entry name" value="2Fe-2S ferredoxin-like"/>
    <property type="match status" value="1"/>
</dbReference>
<keyword evidence="1" id="KW-0001">2Fe-2S</keyword>
<dbReference type="Gene3D" id="3.10.20.30">
    <property type="match status" value="1"/>
</dbReference>
<protein>
    <submittedName>
        <fullName evidence="7">(2Fe-2S)-binding protein</fullName>
    </submittedName>
</protein>
<evidence type="ECO:0000313" key="8">
    <source>
        <dbReference type="Proteomes" id="UP001139179"/>
    </source>
</evidence>
<dbReference type="GO" id="GO:0046872">
    <property type="term" value="F:metal ion binding"/>
    <property type="evidence" value="ECO:0007669"/>
    <property type="project" value="UniProtKB-KW"/>
</dbReference>
<gene>
    <name evidence="7" type="ORF">M3202_00475</name>
</gene>
<evidence type="ECO:0000256" key="2">
    <source>
        <dbReference type="ARBA" id="ARBA00022723"/>
    </source>
</evidence>
<feature type="domain" description="2Fe-2S ferredoxin-type" evidence="6">
    <location>
        <begin position="5"/>
        <end position="81"/>
    </location>
</feature>
<keyword evidence="3" id="KW-0560">Oxidoreductase</keyword>
<keyword evidence="5" id="KW-0411">Iron-sulfur</keyword>
<dbReference type="Pfam" id="PF00111">
    <property type="entry name" value="Fer2"/>
    <property type="match status" value="1"/>
</dbReference>
<evidence type="ECO:0000256" key="5">
    <source>
        <dbReference type="ARBA" id="ARBA00023014"/>
    </source>
</evidence>
<organism evidence="7 8">
    <name type="scientific">Halalkalibacter oceani</name>
    <dbReference type="NCBI Taxonomy" id="1653776"/>
    <lineage>
        <taxon>Bacteria</taxon>
        <taxon>Bacillati</taxon>
        <taxon>Bacillota</taxon>
        <taxon>Bacilli</taxon>
        <taxon>Bacillales</taxon>
        <taxon>Bacillaceae</taxon>
        <taxon>Halalkalibacter</taxon>
    </lineage>
</organism>
<evidence type="ECO:0000256" key="4">
    <source>
        <dbReference type="ARBA" id="ARBA00023004"/>
    </source>
</evidence>
<dbReference type="InterPro" id="IPR036884">
    <property type="entry name" value="2Fe-2S-bd_dom_sf"/>
</dbReference>
<dbReference type="InterPro" id="IPR006058">
    <property type="entry name" value="2Fe2S_fd_BS"/>
</dbReference>